<accession>A0A3E1NFQ7</accession>
<reference evidence="1 2" key="1">
    <citation type="submission" date="2018-08" db="EMBL/GenBank/DDBJ databases">
        <title>Chitinophagaceae sp. K23C18032701, a novel bacterium isolated from forest soil.</title>
        <authorList>
            <person name="Wang C."/>
        </authorList>
    </citation>
    <scope>NUCLEOTIDE SEQUENCE [LARGE SCALE GENOMIC DNA]</scope>
    <source>
        <strain evidence="1 2">K23C18032701</strain>
    </source>
</reference>
<dbReference type="AlphaFoldDB" id="A0A3E1NFQ7"/>
<dbReference type="RefSeq" id="WP_116848911.1">
    <property type="nucleotide sequence ID" value="NZ_QTJU01000008.1"/>
</dbReference>
<sequence>MLRQIVQTTDKFYTLRLPDDLVGKTVEVLAFEVDQAPVAAISLSKDERIKAIQNGMSNYRLSLKDFTFNRDEANDYE</sequence>
<comment type="caution">
    <text evidence="1">The sequence shown here is derived from an EMBL/GenBank/DDBJ whole genome shotgun (WGS) entry which is preliminary data.</text>
</comment>
<organism evidence="1 2">
    <name type="scientific">Deminuibacter soli</name>
    <dbReference type="NCBI Taxonomy" id="2291815"/>
    <lineage>
        <taxon>Bacteria</taxon>
        <taxon>Pseudomonadati</taxon>
        <taxon>Bacteroidota</taxon>
        <taxon>Chitinophagia</taxon>
        <taxon>Chitinophagales</taxon>
        <taxon>Chitinophagaceae</taxon>
        <taxon>Deminuibacter</taxon>
    </lineage>
</organism>
<dbReference type="OrthoDB" id="964329at2"/>
<evidence type="ECO:0000313" key="1">
    <source>
        <dbReference type="EMBL" id="RFM26707.1"/>
    </source>
</evidence>
<gene>
    <name evidence="1" type="ORF">DXN05_19255</name>
</gene>
<protein>
    <submittedName>
        <fullName evidence="1">Uncharacterized protein</fullName>
    </submittedName>
</protein>
<dbReference type="EMBL" id="QTJU01000008">
    <property type="protein sequence ID" value="RFM26707.1"/>
    <property type="molecule type" value="Genomic_DNA"/>
</dbReference>
<evidence type="ECO:0000313" key="2">
    <source>
        <dbReference type="Proteomes" id="UP000261284"/>
    </source>
</evidence>
<keyword evidence="2" id="KW-1185">Reference proteome</keyword>
<proteinExistence type="predicted"/>
<dbReference type="Proteomes" id="UP000261284">
    <property type="component" value="Unassembled WGS sequence"/>
</dbReference>
<name>A0A3E1NFQ7_9BACT</name>